<dbReference type="Pfam" id="PF00440">
    <property type="entry name" value="TetR_N"/>
    <property type="match status" value="1"/>
</dbReference>
<dbReference type="PANTHER" id="PTHR30055">
    <property type="entry name" value="HTH-TYPE TRANSCRIPTIONAL REGULATOR RUTR"/>
    <property type="match status" value="1"/>
</dbReference>
<keyword evidence="8" id="KW-1185">Reference proteome</keyword>
<evidence type="ECO:0000256" key="2">
    <source>
        <dbReference type="ARBA" id="ARBA00023015"/>
    </source>
</evidence>
<dbReference type="EMBL" id="JBHUDC010000008">
    <property type="protein sequence ID" value="MFD1515513.1"/>
    <property type="molecule type" value="Genomic_DNA"/>
</dbReference>
<dbReference type="PANTHER" id="PTHR30055:SF234">
    <property type="entry name" value="HTH-TYPE TRANSCRIPTIONAL REGULATOR BETI"/>
    <property type="match status" value="1"/>
</dbReference>
<evidence type="ECO:0000256" key="3">
    <source>
        <dbReference type="ARBA" id="ARBA00023125"/>
    </source>
</evidence>
<evidence type="ECO:0000256" key="4">
    <source>
        <dbReference type="ARBA" id="ARBA00023163"/>
    </source>
</evidence>
<dbReference type="InterPro" id="IPR039538">
    <property type="entry name" value="BetI_C"/>
</dbReference>
<sequence>MSADTSNDGCEDTREAIMKATYRALRDNGTADLTIQNIADEFEKSKSLLYYHYETKDDLLIEFLSWLIDRNAEFLEGDDVETTEEFVSAMIPRDVDDERAGFRAAFVQMRAEAASDPAYREQFTQYDRLYRETLVGLIEQDVEAGRLREVDTDALADVLLSTIDGAMLRYATTDDDVMPTTREGADRLLASLRGEE</sequence>
<keyword evidence="1" id="KW-0678">Repressor</keyword>
<dbReference type="InterPro" id="IPR036271">
    <property type="entry name" value="Tet_transcr_reg_TetR-rel_C_sf"/>
</dbReference>
<evidence type="ECO:0000256" key="5">
    <source>
        <dbReference type="PROSITE-ProRule" id="PRU00335"/>
    </source>
</evidence>
<dbReference type="SUPFAM" id="SSF48498">
    <property type="entry name" value="Tetracyclin repressor-like, C-terminal domain"/>
    <property type="match status" value="1"/>
</dbReference>
<dbReference type="InterPro" id="IPR001647">
    <property type="entry name" value="HTH_TetR"/>
</dbReference>
<name>A0ABD6B036_9EURY</name>
<evidence type="ECO:0000313" key="7">
    <source>
        <dbReference type="EMBL" id="MFD1515513.1"/>
    </source>
</evidence>
<evidence type="ECO:0000313" key="8">
    <source>
        <dbReference type="Proteomes" id="UP001597187"/>
    </source>
</evidence>
<keyword evidence="3 5" id="KW-0238">DNA-binding</keyword>
<dbReference type="InterPro" id="IPR009057">
    <property type="entry name" value="Homeodomain-like_sf"/>
</dbReference>
<dbReference type="Gene3D" id="1.10.357.10">
    <property type="entry name" value="Tetracycline Repressor, domain 2"/>
    <property type="match status" value="1"/>
</dbReference>
<dbReference type="PROSITE" id="PS50977">
    <property type="entry name" value="HTH_TETR_2"/>
    <property type="match status" value="1"/>
</dbReference>
<keyword evidence="2" id="KW-0805">Transcription regulation</keyword>
<dbReference type="InterPro" id="IPR050109">
    <property type="entry name" value="HTH-type_TetR-like_transc_reg"/>
</dbReference>
<proteinExistence type="predicted"/>
<dbReference type="SUPFAM" id="SSF46689">
    <property type="entry name" value="Homeodomain-like"/>
    <property type="match status" value="1"/>
</dbReference>
<organism evidence="7 8">
    <name type="scientific">Halomarina rubra</name>
    <dbReference type="NCBI Taxonomy" id="2071873"/>
    <lineage>
        <taxon>Archaea</taxon>
        <taxon>Methanobacteriati</taxon>
        <taxon>Methanobacteriota</taxon>
        <taxon>Stenosarchaea group</taxon>
        <taxon>Halobacteria</taxon>
        <taxon>Halobacteriales</taxon>
        <taxon>Natronomonadaceae</taxon>
        <taxon>Halomarina</taxon>
    </lineage>
</organism>
<dbReference type="Proteomes" id="UP001597187">
    <property type="component" value="Unassembled WGS sequence"/>
</dbReference>
<dbReference type="GO" id="GO:0003677">
    <property type="term" value="F:DNA binding"/>
    <property type="evidence" value="ECO:0007669"/>
    <property type="project" value="UniProtKB-UniRule"/>
</dbReference>
<dbReference type="RefSeq" id="WP_250875427.1">
    <property type="nucleotide sequence ID" value="NZ_JALXFV010000008.1"/>
</dbReference>
<gene>
    <name evidence="7" type="ORF">ACFSBT_19725</name>
</gene>
<keyword evidence="4" id="KW-0804">Transcription</keyword>
<accession>A0ABD6B036</accession>
<protein>
    <submittedName>
        <fullName evidence="7">TetR/AcrR family transcriptional regulator</fullName>
    </submittedName>
</protein>
<feature type="domain" description="HTH tetR-type" evidence="6">
    <location>
        <begin position="11"/>
        <end position="71"/>
    </location>
</feature>
<evidence type="ECO:0000256" key="1">
    <source>
        <dbReference type="ARBA" id="ARBA00022491"/>
    </source>
</evidence>
<dbReference type="AlphaFoldDB" id="A0ABD6B036"/>
<reference evidence="7 8" key="1">
    <citation type="journal article" date="2019" name="Int. J. Syst. Evol. Microbiol.">
        <title>The Global Catalogue of Microorganisms (GCM) 10K type strain sequencing project: providing services to taxonomists for standard genome sequencing and annotation.</title>
        <authorList>
            <consortium name="The Broad Institute Genomics Platform"/>
            <consortium name="The Broad Institute Genome Sequencing Center for Infectious Disease"/>
            <person name="Wu L."/>
            <person name="Ma J."/>
        </authorList>
    </citation>
    <scope>NUCLEOTIDE SEQUENCE [LARGE SCALE GENOMIC DNA]</scope>
    <source>
        <strain evidence="7 8">CGMCC 1.12563</strain>
    </source>
</reference>
<comment type="caution">
    <text evidence="7">The sequence shown here is derived from an EMBL/GenBank/DDBJ whole genome shotgun (WGS) entry which is preliminary data.</text>
</comment>
<evidence type="ECO:0000259" key="6">
    <source>
        <dbReference type="PROSITE" id="PS50977"/>
    </source>
</evidence>
<feature type="DNA-binding region" description="H-T-H motif" evidence="5">
    <location>
        <begin position="34"/>
        <end position="53"/>
    </location>
</feature>
<dbReference type="Pfam" id="PF13977">
    <property type="entry name" value="TetR_C_6"/>
    <property type="match status" value="1"/>
</dbReference>